<gene>
    <name evidence="7" type="ORF">CDCA_CDCA12G3385</name>
</gene>
<evidence type="ECO:0000256" key="4">
    <source>
        <dbReference type="ARBA" id="ARBA00023054"/>
    </source>
</evidence>
<evidence type="ECO:0000256" key="1">
    <source>
        <dbReference type="ARBA" id="ARBA00004604"/>
    </source>
</evidence>
<evidence type="ECO:0000256" key="3">
    <source>
        <dbReference type="ARBA" id="ARBA00022517"/>
    </source>
</evidence>
<keyword evidence="3" id="KW-0690">Ribosome biogenesis</keyword>
<sequence length="263" mass="30386">MSDRSSAASEEVDEEEQGLEAMALGVLRGTTVREHIDDRAGVRHKLAEVAVFHRANREEEEVHFPESFRVCLTGREQAAEAPPLANDFLVERHFQRLAFDGARIGYALCVRHGIPHVRPDDYFAEMLKPDQHMEKVRARLTRERQAIEETRRRRAEATARTEAKKQQRKARLRQQEQHKRGMAEVEAWKARERATRTVSREDHPNRAGRGNTSKRVPAKARPGAPSVQSPGKRFSARQASPKPKWQRPGKRRRQALRQRHQRQ</sequence>
<organism evidence="7 8">
    <name type="scientific">Cyanidium caldarium</name>
    <name type="common">Red alga</name>
    <dbReference type="NCBI Taxonomy" id="2771"/>
    <lineage>
        <taxon>Eukaryota</taxon>
        <taxon>Rhodophyta</taxon>
        <taxon>Bangiophyceae</taxon>
        <taxon>Cyanidiales</taxon>
        <taxon>Cyanidiaceae</taxon>
        <taxon>Cyanidium</taxon>
    </lineage>
</organism>
<dbReference type="GO" id="GO:0034399">
    <property type="term" value="C:nuclear periphery"/>
    <property type="evidence" value="ECO:0007669"/>
    <property type="project" value="TreeGrafter"/>
</dbReference>
<feature type="compositionally biased region" description="Basic and acidic residues" evidence="6">
    <location>
        <begin position="173"/>
        <end position="205"/>
    </location>
</feature>
<evidence type="ECO:0000256" key="6">
    <source>
        <dbReference type="SAM" id="MobiDB-lite"/>
    </source>
</evidence>
<comment type="subcellular location">
    <subcellularLocation>
        <location evidence="1">Nucleus</location>
        <location evidence="1">Nucleolus</location>
    </subcellularLocation>
</comment>
<comment type="similarity">
    <text evidence="2">Belongs to the EBP2 family.</text>
</comment>
<evidence type="ECO:0000313" key="8">
    <source>
        <dbReference type="Proteomes" id="UP001301350"/>
    </source>
</evidence>
<proteinExistence type="inferred from homology"/>
<dbReference type="GO" id="GO:0006364">
    <property type="term" value="P:rRNA processing"/>
    <property type="evidence" value="ECO:0007669"/>
    <property type="project" value="TreeGrafter"/>
</dbReference>
<dbReference type="EMBL" id="JANCYW010000012">
    <property type="protein sequence ID" value="KAK4537360.1"/>
    <property type="molecule type" value="Genomic_DNA"/>
</dbReference>
<dbReference type="PANTHER" id="PTHR13028">
    <property type="entry name" value="RRNA PROCESSING PROTEIN EBNA1-BINDING PROTEIN-RELATED"/>
    <property type="match status" value="1"/>
</dbReference>
<keyword evidence="5" id="KW-0539">Nucleus</keyword>
<comment type="caution">
    <text evidence="7">The sequence shown here is derived from an EMBL/GenBank/DDBJ whole genome shotgun (WGS) entry which is preliminary data.</text>
</comment>
<name>A0AAV9IZ67_CYACA</name>
<dbReference type="GO" id="GO:0005730">
    <property type="term" value="C:nucleolus"/>
    <property type="evidence" value="ECO:0007669"/>
    <property type="project" value="UniProtKB-SubCell"/>
</dbReference>
<dbReference type="Pfam" id="PF05890">
    <property type="entry name" value="Ebp2"/>
    <property type="match status" value="1"/>
</dbReference>
<evidence type="ECO:0000256" key="5">
    <source>
        <dbReference type="ARBA" id="ARBA00023242"/>
    </source>
</evidence>
<keyword evidence="4" id="KW-0175">Coiled coil</keyword>
<feature type="region of interest" description="Disordered" evidence="6">
    <location>
        <begin position="143"/>
        <end position="263"/>
    </location>
</feature>
<dbReference type="PANTHER" id="PTHR13028:SF0">
    <property type="entry name" value="RRNA-PROCESSING PROTEIN EBP2-RELATED"/>
    <property type="match status" value="1"/>
</dbReference>
<accession>A0AAV9IZ67</accession>
<evidence type="ECO:0000256" key="2">
    <source>
        <dbReference type="ARBA" id="ARBA00007336"/>
    </source>
</evidence>
<feature type="compositionally biased region" description="Basic residues" evidence="6">
    <location>
        <begin position="244"/>
        <end position="263"/>
    </location>
</feature>
<feature type="compositionally biased region" description="Basic and acidic residues" evidence="6">
    <location>
        <begin position="143"/>
        <end position="165"/>
    </location>
</feature>
<dbReference type="AlphaFoldDB" id="A0AAV9IZ67"/>
<protein>
    <submittedName>
        <fullName evidence="7">Uncharacterized protein</fullName>
    </submittedName>
</protein>
<feature type="region of interest" description="Disordered" evidence="6">
    <location>
        <begin position="1"/>
        <end position="20"/>
    </location>
</feature>
<dbReference type="Proteomes" id="UP001301350">
    <property type="component" value="Unassembled WGS sequence"/>
</dbReference>
<dbReference type="GO" id="GO:0030687">
    <property type="term" value="C:preribosome, large subunit precursor"/>
    <property type="evidence" value="ECO:0007669"/>
    <property type="project" value="TreeGrafter"/>
</dbReference>
<keyword evidence="8" id="KW-1185">Reference proteome</keyword>
<dbReference type="InterPro" id="IPR008610">
    <property type="entry name" value="Ebp2"/>
</dbReference>
<reference evidence="7 8" key="1">
    <citation type="submission" date="2022-07" db="EMBL/GenBank/DDBJ databases">
        <title>Genome-wide signatures of adaptation to extreme environments.</title>
        <authorList>
            <person name="Cho C.H."/>
            <person name="Yoon H.S."/>
        </authorList>
    </citation>
    <scope>NUCLEOTIDE SEQUENCE [LARGE SCALE GENOMIC DNA]</scope>
    <source>
        <strain evidence="7 8">DBV 063 E5</strain>
    </source>
</reference>
<dbReference type="GO" id="GO:0042273">
    <property type="term" value="P:ribosomal large subunit biogenesis"/>
    <property type="evidence" value="ECO:0007669"/>
    <property type="project" value="TreeGrafter"/>
</dbReference>
<evidence type="ECO:0000313" key="7">
    <source>
        <dbReference type="EMBL" id="KAK4537360.1"/>
    </source>
</evidence>